<protein>
    <recommendedName>
        <fullName evidence="2">Histidine-containing phosphotransfer protein</fullName>
    </recommendedName>
</protein>
<proteinExistence type="predicted"/>
<comment type="function">
    <text evidence="2">Functions as a two-component phosphorelay mediators between cytokinin sensor histidine kinases and response regulators (B-type ARRs). Plays an important role in propagating cytokinin signal transduction.</text>
</comment>
<dbReference type="GO" id="GO:0043424">
    <property type="term" value="F:protein histidine kinase binding"/>
    <property type="evidence" value="ECO:0007669"/>
    <property type="project" value="UniProtKB-UniRule"/>
</dbReference>
<comment type="subcellular location">
    <subcellularLocation>
        <location evidence="2">Cytoplasm</location>
        <location evidence="2">Cytosol</location>
    </subcellularLocation>
    <subcellularLocation>
        <location evidence="2">Nucleus</location>
    </subcellularLocation>
</comment>
<accession>A0AA41UTH7</accession>
<organism evidence="3 4">
    <name type="scientific">Papaver nudicaule</name>
    <name type="common">Iceland poppy</name>
    <dbReference type="NCBI Taxonomy" id="74823"/>
    <lineage>
        <taxon>Eukaryota</taxon>
        <taxon>Viridiplantae</taxon>
        <taxon>Streptophyta</taxon>
        <taxon>Embryophyta</taxon>
        <taxon>Tracheophyta</taxon>
        <taxon>Spermatophyta</taxon>
        <taxon>Magnoliopsida</taxon>
        <taxon>Ranunculales</taxon>
        <taxon>Papaveraceae</taxon>
        <taxon>Papaveroideae</taxon>
        <taxon>Papaver</taxon>
    </lineage>
</organism>
<dbReference type="EMBL" id="JAJJMA010006072">
    <property type="protein sequence ID" value="MCL7021920.1"/>
    <property type="molecule type" value="Genomic_DNA"/>
</dbReference>
<sequence>MADASILKHELADLVAKNFKDGILGNQYKLIQNLRSDDAWFIVVALKMFCNDTEQRFREIDEKHMKPYMDITAIPIYVELIKGSSLCVGSDKLTEACRGFMRNSYTNNILGCQKAMTVLIREFNRVKDVFQKIIELERGINILSGAGPEPAPPAYNI</sequence>
<dbReference type="Gene3D" id="1.20.120.160">
    <property type="entry name" value="HPT domain"/>
    <property type="match status" value="1"/>
</dbReference>
<keyword evidence="4" id="KW-1185">Reference proteome</keyword>
<name>A0AA41UTH7_PAPNU</name>
<keyword evidence="2" id="KW-0932">Cytokinin signaling pathway</keyword>
<dbReference type="InterPro" id="IPR045871">
    <property type="entry name" value="AHP1-5/YPD1"/>
</dbReference>
<dbReference type="GO" id="GO:0000160">
    <property type="term" value="P:phosphorelay signal transduction system"/>
    <property type="evidence" value="ECO:0007669"/>
    <property type="project" value="UniProtKB-UniRule"/>
</dbReference>
<evidence type="ECO:0000313" key="3">
    <source>
        <dbReference type="EMBL" id="MCL7021920.1"/>
    </source>
</evidence>
<comment type="domain">
    <text evidence="2">Histidine-containing phosphotransfer domain (HPt) contains an active histidine that mediates the phosphotransfer.</text>
</comment>
<dbReference type="InterPro" id="IPR036641">
    <property type="entry name" value="HPT_dom_sf"/>
</dbReference>
<dbReference type="GO" id="GO:0009736">
    <property type="term" value="P:cytokinin-activated signaling pathway"/>
    <property type="evidence" value="ECO:0007669"/>
    <property type="project" value="UniProtKB-KW"/>
</dbReference>
<dbReference type="GO" id="GO:0009927">
    <property type="term" value="F:histidine phosphotransfer kinase activity"/>
    <property type="evidence" value="ECO:0007669"/>
    <property type="project" value="UniProtKB-UniRule"/>
</dbReference>
<dbReference type="AlphaFoldDB" id="A0AA41UTH7"/>
<dbReference type="PANTHER" id="PTHR28242:SF30">
    <property type="entry name" value="HISTIDINE-CONTAINING PHOSPHOTRANSFER PROTEIN 2"/>
    <property type="match status" value="1"/>
</dbReference>
<dbReference type="GO" id="GO:0005634">
    <property type="term" value="C:nucleus"/>
    <property type="evidence" value="ECO:0007669"/>
    <property type="project" value="UniProtKB-SubCell"/>
</dbReference>
<gene>
    <name evidence="3" type="ORF">MKW94_010248</name>
</gene>
<reference evidence="3" key="1">
    <citation type="submission" date="2022-03" db="EMBL/GenBank/DDBJ databases">
        <title>A functionally conserved STORR gene fusion in Papaver species that diverged 16.8 million years ago.</title>
        <authorList>
            <person name="Catania T."/>
        </authorList>
    </citation>
    <scope>NUCLEOTIDE SEQUENCE</scope>
    <source>
        <strain evidence="3">S-191538</strain>
    </source>
</reference>
<comment type="caution">
    <text evidence="3">The sequence shown here is derived from an EMBL/GenBank/DDBJ whole genome shotgun (WGS) entry which is preliminary data.</text>
</comment>
<dbReference type="GO" id="GO:0005829">
    <property type="term" value="C:cytosol"/>
    <property type="evidence" value="ECO:0007669"/>
    <property type="project" value="UniProtKB-SubCell"/>
</dbReference>
<keyword evidence="1 2" id="KW-0902">Two-component regulatory system</keyword>
<dbReference type="Proteomes" id="UP001177140">
    <property type="component" value="Unassembled WGS sequence"/>
</dbReference>
<dbReference type="SUPFAM" id="SSF47226">
    <property type="entry name" value="Histidine-containing phosphotransfer domain, HPT domain"/>
    <property type="match status" value="1"/>
</dbReference>
<evidence type="ECO:0000256" key="1">
    <source>
        <dbReference type="ARBA" id="ARBA00023012"/>
    </source>
</evidence>
<dbReference type="PANTHER" id="PTHR28242">
    <property type="entry name" value="PHOSPHORELAY INTERMEDIATE PROTEIN YPD1"/>
    <property type="match status" value="1"/>
</dbReference>
<evidence type="ECO:0000313" key="4">
    <source>
        <dbReference type="Proteomes" id="UP001177140"/>
    </source>
</evidence>
<evidence type="ECO:0000256" key="2">
    <source>
        <dbReference type="RuleBase" id="RU369004"/>
    </source>
</evidence>